<dbReference type="Proteomes" id="UP001209803">
    <property type="component" value="Chromosome"/>
</dbReference>
<sequence length="749" mass="80623">MQNRIWEDQGLLWCCFAFSAGIAVHRVLPAEPNWILLTALTIFAVGAAFRVSRRGALNGFVLLLLALLCGLTVASVRTAVVVAPKLAEMMNVTLTGFVLERQVNARGTRLLLQVETVDDRPRSDLGFPKKVRVRVPVDDIARPGQLVELRGRLFPPAGPVLPGGYDFSYRAYFSQIGATGFGYGPSRVLEADTTPRMVQAMALVQNLRERIANKIRTVLGQWPETALVVALLVGDRSGITEAQEEALRAAGLAHILAISGLHMALFAGGAFGAVLLLLSLFQPLALRWPIHKWAAATALCAAVGYLLISGAAVATQRSFVMIGLVFLGVLVGRRGLTLRSVALAGFLLLLVSPERLFFPGFQMSFSAVICLVAVYELWRNRAKGSWKKKPHSALLPRVFGSLGKWSFGLLVTAVVAGLATGIVGAHHFGRIAPYGVVGNMLGMPVFSLLVMPMGVLALILMPFGLAALPLAIMSLGISWLLDISEFTAALGGDTGTIGNLSALPTLFLMSALFLVLLVPGRLRLLSAVPCVVAMLLIFQSRPPDVQIASSGSRVAARDDNGQLNLSSTRSSFASELWLQKEGVFNATIKSRKMKSSQRSCDQAGCVIKAHAPVLMFVNGQRAETSVSIAFPRQTEALYQDCQFADLIVTDLIVPDDCPAAIVIDAETRSRRGAVSIWLSVQPNAGADTVPRGQKLITETGRQKNDELGKFGAQTVTTVISKIRFAIPETPRPWHHPGEMTRAILTSKSK</sequence>
<accession>A0ABY8EWY3</accession>
<gene>
    <name evidence="9" type="ORF">K1718_14595</name>
</gene>
<protein>
    <submittedName>
        <fullName evidence="9">ComEC/Rec2 family competence protein</fullName>
    </submittedName>
</protein>
<feature type="domain" description="DUF4131" evidence="8">
    <location>
        <begin position="31"/>
        <end position="187"/>
    </location>
</feature>
<feature type="transmembrane region" description="Helical" evidence="6">
    <location>
        <begin position="500"/>
        <end position="517"/>
    </location>
</feature>
<proteinExistence type="predicted"/>
<evidence type="ECO:0000259" key="8">
    <source>
        <dbReference type="Pfam" id="PF13567"/>
    </source>
</evidence>
<keyword evidence="2" id="KW-1003">Cell membrane</keyword>
<dbReference type="PANTHER" id="PTHR30619:SF1">
    <property type="entry name" value="RECOMBINATION PROTEIN 2"/>
    <property type="match status" value="1"/>
</dbReference>
<keyword evidence="4 6" id="KW-1133">Transmembrane helix</keyword>
<feature type="transmembrane region" description="Helical" evidence="6">
    <location>
        <begin position="356"/>
        <end position="378"/>
    </location>
</feature>
<dbReference type="InterPro" id="IPR052159">
    <property type="entry name" value="Competence_DNA_uptake"/>
</dbReference>
<evidence type="ECO:0000256" key="1">
    <source>
        <dbReference type="ARBA" id="ARBA00004651"/>
    </source>
</evidence>
<feature type="transmembrane region" description="Helical" evidence="6">
    <location>
        <begin position="431"/>
        <end position="451"/>
    </location>
</feature>
<evidence type="ECO:0000256" key="3">
    <source>
        <dbReference type="ARBA" id="ARBA00022692"/>
    </source>
</evidence>
<dbReference type="NCBIfam" id="TIGR00360">
    <property type="entry name" value="ComEC_N-term"/>
    <property type="match status" value="1"/>
</dbReference>
<organism evidence="9 10">
    <name type="scientific">Roseibium porphyridii</name>
    <dbReference type="NCBI Taxonomy" id="2866279"/>
    <lineage>
        <taxon>Bacteria</taxon>
        <taxon>Pseudomonadati</taxon>
        <taxon>Pseudomonadota</taxon>
        <taxon>Alphaproteobacteria</taxon>
        <taxon>Hyphomicrobiales</taxon>
        <taxon>Stappiaceae</taxon>
        <taxon>Roseibium</taxon>
    </lineage>
</organism>
<feature type="transmembrane region" description="Helical" evidence="6">
    <location>
        <begin position="255"/>
        <end position="281"/>
    </location>
</feature>
<feature type="transmembrane region" description="Helical" evidence="6">
    <location>
        <begin position="10"/>
        <end position="28"/>
    </location>
</feature>
<dbReference type="EMBL" id="CP120863">
    <property type="protein sequence ID" value="WFE87400.1"/>
    <property type="molecule type" value="Genomic_DNA"/>
</dbReference>
<feature type="transmembrane region" description="Helical" evidence="6">
    <location>
        <begin position="59"/>
        <end position="76"/>
    </location>
</feature>
<evidence type="ECO:0000313" key="10">
    <source>
        <dbReference type="Proteomes" id="UP001209803"/>
    </source>
</evidence>
<comment type="subcellular location">
    <subcellularLocation>
        <location evidence="1">Cell membrane</location>
        <topology evidence="1">Multi-pass membrane protein</topology>
    </subcellularLocation>
</comment>
<evidence type="ECO:0000313" key="9">
    <source>
        <dbReference type="EMBL" id="WFE87400.1"/>
    </source>
</evidence>
<evidence type="ECO:0000256" key="4">
    <source>
        <dbReference type="ARBA" id="ARBA00022989"/>
    </source>
</evidence>
<evidence type="ECO:0000256" key="5">
    <source>
        <dbReference type="ARBA" id="ARBA00023136"/>
    </source>
</evidence>
<feature type="transmembrane region" description="Helical" evidence="6">
    <location>
        <begin position="405"/>
        <end position="425"/>
    </location>
</feature>
<dbReference type="InterPro" id="IPR025405">
    <property type="entry name" value="DUF4131"/>
</dbReference>
<reference evidence="9 10" key="1">
    <citation type="submission" date="2023-03" db="EMBL/GenBank/DDBJ databases">
        <title>Roseibium porphyridii sp. nov. and Roseibium rhodosorbium sp. nov. isolated from marine algae, Porphyridium cruentum and Rhodosorus marinus, respectively.</title>
        <authorList>
            <person name="Lee M.W."/>
            <person name="Choi B.J."/>
            <person name="Lee J.K."/>
            <person name="Choi D.G."/>
            <person name="Baek J.H."/>
            <person name="Bayburt H."/>
            <person name="Kim J.M."/>
            <person name="Han D.M."/>
            <person name="Kim K.H."/>
            <person name="Jeon C.O."/>
        </authorList>
    </citation>
    <scope>NUCLEOTIDE SEQUENCE [LARGE SCALE GENOMIC DNA]</scope>
    <source>
        <strain evidence="9 10">KMA01</strain>
    </source>
</reference>
<dbReference type="RefSeq" id="WP_265681936.1">
    <property type="nucleotide sequence ID" value="NZ_CP120863.1"/>
</dbReference>
<evidence type="ECO:0000256" key="6">
    <source>
        <dbReference type="SAM" id="Phobius"/>
    </source>
</evidence>
<evidence type="ECO:0000256" key="2">
    <source>
        <dbReference type="ARBA" id="ARBA00022475"/>
    </source>
</evidence>
<evidence type="ECO:0000259" key="7">
    <source>
        <dbReference type="Pfam" id="PF03772"/>
    </source>
</evidence>
<feature type="domain" description="ComEC/Rec2-related protein" evidence="7">
    <location>
        <begin position="231"/>
        <end position="520"/>
    </location>
</feature>
<keyword evidence="10" id="KW-1185">Reference proteome</keyword>
<feature type="transmembrane region" description="Helical" evidence="6">
    <location>
        <begin position="34"/>
        <end position="52"/>
    </location>
</feature>
<dbReference type="InterPro" id="IPR004477">
    <property type="entry name" value="ComEC_N"/>
</dbReference>
<keyword evidence="5 6" id="KW-0472">Membrane</keyword>
<feature type="transmembrane region" description="Helical" evidence="6">
    <location>
        <begin position="458"/>
        <end position="480"/>
    </location>
</feature>
<dbReference type="Pfam" id="PF03772">
    <property type="entry name" value="Competence"/>
    <property type="match status" value="1"/>
</dbReference>
<name>A0ABY8EWY3_9HYPH</name>
<dbReference type="PANTHER" id="PTHR30619">
    <property type="entry name" value="DNA INTERNALIZATION/COMPETENCE PROTEIN COMEC/REC2"/>
    <property type="match status" value="1"/>
</dbReference>
<keyword evidence="3 6" id="KW-0812">Transmembrane</keyword>
<feature type="transmembrane region" description="Helical" evidence="6">
    <location>
        <begin position="293"/>
        <end position="312"/>
    </location>
</feature>
<dbReference type="Pfam" id="PF13567">
    <property type="entry name" value="DUF4131"/>
    <property type="match status" value="1"/>
</dbReference>